<keyword evidence="8" id="KW-0645">Protease</keyword>
<organism evidence="11 12">
    <name type="scientific">Brenthis ino</name>
    <name type="common">lesser marbled fritillary</name>
    <dbReference type="NCBI Taxonomy" id="405034"/>
    <lineage>
        <taxon>Eukaryota</taxon>
        <taxon>Metazoa</taxon>
        <taxon>Ecdysozoa</taxon>
        <taxon>Arthropoda</taxon>
        <taxon>Hexapoda</taxon>
        <taxon>Insecta</taxon>
        <taxon>Pterygota</taxon>
        <taxon>Neoptera</taxon>
        <taxon>Endopterygota</taxon>
        <taxon>Lepidoptera</taxon>
        <taxon>Glossata</taxon>
        <taxon>Ditrysia</taxon>
        <taxon>Papilionoidea</taxon>
        <taxon>Nymphalidae</taxon>
        <taxon>Heliconiinae</taxon>
        <taxon>Argynnini</taxon>
        <taxon>Brenthis</taxon>
    </lineage>
</organism>
<accession>A0A8J9V9N7</accession>
<evidence type="ECO:0000313" key="12">
    <source>
        <dbReference type="Proteomes" id="UP000838878"/>
    </source>
</evidence>
<feature type="chain" id="PRO_5035456679" description="Peptidase S1 domain-containing protein" evidence="9">
    <location>
        <begin position="21"/>
        <end position="356"/>
    </location>
</feature>
<evidence type="ECO:0000256" key="4">
    <source>
        <dbReference type="ARBA" id="ARBA00023240"/>
    </source>
</evidence>
<evidence type="ECO:0000256" key="8">
    <source>
        <dbReference type="RuleBase" id="RU363034"/>
    </source>
</evidence>
<sequence>MFKIIFYILFLDILSRVHLASDYGGEIDIYNDMNVTYPADPCVHFDLKMPDFTAPRRRVSEVKCLEYIWRLRQQQTSKLRNYECALLKKMPKPEVIGGNNAIHGEYPHMGALGWKAKIGTWIFKCGGSLISENFILTAAHCYKVPKNDETVADFYPKIVRLGSRNILDSKLSYDAEILKFIRHPEYKAPRHYFDIALVQLKHEVYIHSTVHPACLWNKSEDPKKGNVTGWGVVNSGTQAVSPILQKAEITIRDNDECEEDLMIKQNRNWRGFFRHQLCAGEMSGGIDTCQGDSGGPLQTLIPIERYREWTPWYIYHVIGVTSFGFGCGQPNTPSVYTRVTSFLDWIENIVWKNSRY</sequence>
<dbReference type="InterPro" id="IPR043504">
    <property type="entry name" value="Peptidase_S1_PA_chymotrypsin"/>
</dbReference>
<dbReference type="CDD" id="cd00190">
    <property type="entry name" value="Tryp_SPc"/>
    <property type="match status" value="1"/>
</dbReference>
<evidence type="ECO:0000256" key="1">
    <source>
        <dbReference type="ARBA" id="ARBA00004239"/>
    </source>
</evidence>
<feature type="non-terminal residue" evidence="11">
    <location>
        <position position="356"/>
    </location>
</feature>
<dbReference type="Pfam" id="PF00089">
    <property type="entry name" value="Trypsin"/>
    <property type="match status" value="1"/>
</dbReference>
<dbReference type="InterPro" id="IPR001314">
    <property type="entry name" value="Peptidase_S1A"/>
</dbReference>
<name>A0A8J9V9N7_9NEOP</name>
<feature type="domain" description="Peptidase S1" evidence="10">
    <location>
        <begin position="95"/>
        <end position="351"/>
    </location>
</feature>
<reference evidence="11" key="1">
    <citation type="submission" date="2021-12" db="EMBL/GenBank/DDBJ databases">
        <authorList>
            <person name="Martin H S."/>
        </authorList>
    </citation>
    <scope>NUCLEOTIDE SEQUENCE</scope>
</reference>
<evidence type="ECO:0000256" key="2">
    <source>
        <dbReference type="ARBA" id="ARBA00022656"/>
    </source>
</evidence>
<keyword evidence="3" id="KW-1015">Disulfide bond</keyword>
<dbReference type="GO" id="GO:0004252">
    <property type="term" value="F:serine-type endopeptidase activity"/>
    <property type="evidence" value="ECO:0007669"/>
    <property type="project" value="InterPro"/>
</dbReference>
<dbReference type="GO" id="GO:0006508">
    <property type="term" value="P:proteolysis"/>
    <property type="evidence" value="ECO:0007669"/>
    <property type="project" value="UniProtKB-KW"/>
</dbReference>
<dbReference type="InterPro" id="IPR018114">
    <property type="entry name" value="TRYPSIN_HIS"/>
</dbReference>
<dbReference type="AlphaFoldDB" id="A0A8J9V9N7"/>
<dbReference type="PANTHER" id="PTHR24252">
    <property type="entry name" value="ACROSIN-RELATED"/>
    <property type="match status" value="1"/>
</dbReference>
<evidence type="ECO:0000313" key="11">
    <source>
        <dbReference type="EMBL" id="CAH0717893.1"/>
    </source>
</evidence>
<keyword evidence="9" id="KW-0732">Signal</keyword>
<protein>
    <recommendedName>
        <fullName evidence="10">Peptidase S1 domain-containing protein</fullName>
    </recommendedName>
</protein>
<dbReference type="FunFam" id="2.40.10.10:FF:000068">
    <property type="entry name" value="transmembrane protease serine 2"/>
    <property type="match status" value="1"/>
</dbReference>
<comment type="function">
    <text evidence="6">Fibrinolytic activity; shows preferential cleavage of Arg-Gly bonds in all three fibrinogen chains. Contact with the caterpillars causes severe bleeding, due the anticoagulant effect of the protein.</text>
</comment>
<evidence type="ECO:0000256" key="5">
    <source>
        <dbReference type="ARBA" id="ARBA00024195"/>
    </source>
</evidence>
<dbReference type="PROSITE" id="PS00135">
    <property type="entry name" value="TRYPSIN_SER"/>
    <property type="match status" value="1"/>
</dbReference>
<keyword evidence="8" id="KW-0378">Hydrolase</keyword>
<keyword evidence="2" id="KW-0800">Toxin</keyword>
<evidence type="ECO:0000259" key="10">
    <source>
        <dbReference type="PROSITE" id="PS50240"/>
    </source>
</evidence>
<dbReference type="InterPro" id="IPR001254">
    <property type="entry name" value="Trypsin_dom"/>
</dbReference>
<dbReference type="InterPro" id="IPR009003">
    <property type="entry name" value="Peptidase_S1_PA"/>
</dbReference>
<comment type="subcellular location">
    <subcellularLocation>
        <location evidence="1">Secreted</location>
        <location evidence="1">Extracellular space</location>
    </subcellularLocation>
</comment>
<keyword evidence="12" id="KW-1185">Reference proteome</keyword>
<proteinExistence type="inferred from homology"/>
<dbReference type="InterPro" id="IPR033116">
    <property type="entry name" value="TRYPSIN_SER"/>
</dbReference>
<dbReference type="GO" id="GO:0005576">
    <property type="term" value="C:extracellular region"/>
    <property type="evidence" value="ECO:0007669"/>
    <property type="project" value="UniProtKB-SubCell"/>
</dbReference>
<gene>
    <name evidence="11" type="ORF">BINO364_LOCUS4450</name>
</gene>
<dbReference type="Gene3D" id="2.40.10.10">
    <property type="entry name" value="Trypsin-like serine proteases"/>
    <property type="match status" value="2"/>
</dbReference>
<keyword evidence="8" id="KW-0720">Serine protease</keyword>
<dbReference type="PANTHER" id="PTHR24252:SF7">
    <property type="entry name" value="HYALIN"/>
    <property type="match status" value="1"/>
</dbReference>
<evidence type="ECO:0000256" key="3">
    <source>
        <dbReference type="ARBA" id="ARBA00023157"/>
    </source>
</evidence>
<dbReference type="SUPFAM" id="SSF50494">
    <property type="entry name" value="Trypsin-like serine proteases"/>
    <property type="match status" value="1"/>
</dbReference>
<dbReference type="PRINTS" id="PR00722">
    <property type="entry name" value="CHYMOTRYPSIN"/>
</dbReference>
<dbReference type="Proteomes" id="UP000838878">
    <property type="component" value="Chromosome 12"/>
</dbReference>
<dbReference type="EMBL" id="OV170232">
    <property type="protein sequence ID" value="CAH0717893.1"/>
    <property type="molecule type" value="Genomic_DNA"/>
</dbReference>
<dbReference type="PROSITE" id="PS00134">
    <property type="entry name" value="TRYPSIN_HIS"/>
    <property type="match status" value="1"/>
</dbReference>
<evidence type="ECO:0000256" key="6">
    <source>
        <dbReference type="ARBA" id="ARBA00055534"/>
    </source>
</evidence>
<evidence type="ECO:0000256" key="7">
    <source>
        <dbReference type="ARBA" id="ARBA00084094"/>
    </source>
</evidence>
<keyword evidence="4" id="KW-1199">Hemostasis impairing toxin</keyword>
<dbReference type="PROSITE" id="PS50240">
    <property type="entry name" value="TRYPSIN_DOM"/>
    <property type="match status" value="1"/>
</dbReference>
<dbReference type="FunFam" id="2.40.10.10:FF:000002">
    <property type="entry name" value="Transmembrane protease serine"/>
    <property type="match status" value="1"/>
</dbReference>
<dbReference type="GO" id="GO:0090729">
    <property type="term" value="F:toxin activity"/>
    <property type="evidence" value="ECO:0007669"/>
    <property type="project" value="UniProtKB-KW"/>
</dbReference>
<dbReference type="OrthoDB" id="546450at2759"/>
<comment type="similarity">
    <text evidence="5">Belongs to the peptidase S1 family. CLIP subfamily.</text>
</comment>
<keyword evidence="7" id="KW-1205">Fibrinolytic toxin</keyword>
<dbReference type="SMART" id="SM00020">
    <property type="entry name" value="Tryp_SPc"/>
    <property type="match status" value="1"/>
</dbReference>
<feature type="signal peptide" evidence="9">
    <location>
        <begin position="1"/>
        <end position="20"/>
    </location>
</feature>
<evidence type="ECO:0000256" key="9">
    <source>
        <dbReference type="SAM" id="SignalP"/>
    </source>
</evidence>